<feature type="transmembrane region" description="Helical" evidence="1">
    <location>
        <begin position="216"/>
        <end position="237"/>
    </location>
</feature>
<dbReference type="GeneID" id="27363543"/>
<organism evidence="2 3">
    <name type="scientific">Exophiala oligosperma</name>
    <dbReference type="NCBI Taxonomy" id="215243"/>
    <lineage>
        <taxon>Eukaryota</taxon>
        <taxon>Fungi</taxon>
        <taxon>Dikarya</taxon>
        <taxon>Ascomycota</taxon>
        <taxon>Pezizomycotina</taxon>
        <taxon>Eurotiomycetes</taxon>
        <taxon>Chaetothyriomycetidae</taxon>
        <taxon>Chaetothyriales</taxon>
        <taxon>Herpotrichiellaceae</taxon>
        <taxon>Exophiala</taxon>
    </lineage>
</organism>
<evidence type="ECO:0000313" key="3">
    <source>
        <dbReference type="Proteomes" id="UP000053342"/>
    </source>
</evidence>
<accession>A0A0D2CYX8</accession>
<feature type="transmembrane region" description="Helical" evidence="1">
    <location>
        <begin position="6"/>
        <end position="29"/>
    </location>
</feature>
<feature type="transmembrane region" description="Helical" evidence="1">
    <location>
        <begin position="50"/>
        <end position="72"/>
    </location>
</feature>
<feature type="transmembrane region" description="Helical" evidence="1">
    <location>
        <begin position="114"/>
        <end position="132"/>
    </location>
</feature>
<keyword evidence="1" id="KW-0812">Transmembrane</keyword>
<dbReference type="HOGENOM" id="CLU_1053863_0_0_1"/>
<sequence length="264" mass="29342">MALVHAVMLVACGTGIAAFILRVLVLYLVHRRRHQEDQSEEILRLEFPRLFKALLSSLVLSELGLLVTFGNFSLLGVEVLTEGLLGSLILCSMIDQCVWLGGNWLIGRMAFHPIGLFIIFAPCFGVLLRGLISQLEPSGPGSLSIWIPSILFRAGMVLQWATFLWERRKQSTPKLRGNVMIQLVATAALVAICGALETRSGRWEMSQSPQLVTLSFIWLIYSLHDICVGIGSLYSMLKVKWLYRTRLTGPGEELRSMNGQQVGS</sequence>
<dbReference type="EMBL" id="KN847365">
    <property type="protein sequence ID" value="KIW36248.1"/>
    <property type="molecule type" value="Genomic_DNA"/>
</dbReference>
<dbReference type="AlphaFoldDB" id="A0A0D2CYX8"/>
<gene>
    <name evidence="2" type="ORF">PV06_11469</name>
</gene>
<evidence type="ECO:0000256" key="1">
    <source>
        <dbReference type="SAM" id="Phobius"/>
    </source>
</evidence>
<dbReference type="VEuPathDB" id="FungiDB:PV06_11469"/>
<feature type="transmembrane region" description="Helical" evidence="1">
    <location>
        <begin position="177"/>
        <end position="196"/>
    </location>
</feature>
<proteinExistence type="predicted"/>
<keyword evidence="1" id="KW-1133">Transmembrane helix</keyword>
<dbReference type="Proteomes" id="UP000053342">
    <property type="component" value="Unassembled WGS sequence"/>
</dbReference>
<feature type="transmembrane region" description="Helical" evidence="1">
    <location>
        <begin position="144"/>
        <end position="165"/>
    </location>
</feature>
<keyword evidence="1" id="KW-0472">Membrane</keyword>
<keyword evidence="3" id="KW-1185">Reference proteome</keyword>
<protein>
    <submittedName>
        <fullName evidence="2">Uncharacterized protein</fullName>
    </submittedName>
</protein>
<evidence type="ECO:0000313" key="2">
    <source>
        <dbReference type="EMBL" id="KIW36248.1"/>
    </source>
</evidence>
<dbReference type="RefSeq" id="XP_016256464.1">
    <property type="nucleotide sequence ID" value="XM_016413154.1"/>
</dbReference>
<reference evidence="2 3" key="1">
    <citation type="submission" date="2015-01" db="EMBL/GenBank/DDBJ databases">
        <title>The Genome Sequence of Exophiala oligosperma CBS72588.</title>
        <authorList>
            <consortium name="The Broad Institute Genomics Platform"/>
            <person name="Cuomo C."/>
            <person name="de Hoog S."/>
            <person name="Gorbushina A."/>
            <person name="Stielow B."/>
            <person name="Teixiera M."/>
            <person name="Abouelleil A."/>
            <person name="Chapman S.B."/>
            <person name="Priest M."/>
            <person name="Young S.K."/>
            <person name="Wortman J."/>
            <person name="Nusbaum C."/>
            <person name="Birren B."/>
        </authorList>
    </citation>
    <scope>NUCLEOTIDE SEQUENCE [LARGE SCALE GENOMIC DNA]</scope>
    <source>
        <strain evidence="2 3">CBS 72588</strain>
    </source>
</reference>
<name>A0A0D2CYX8_9EURO</name>
<feature type="transmembrane region" description="Helical" evidence="1">
    <location>
        <begin position="84"/>
        <end position="102"/>
    </location>
</feature>